<evidence type="ECO:0000313" key="2">
    <source>
        <dbReference type="EnsemblMetazoa" id="BGLB020656-PA"/>
    </source>
</evidence>
<evidence type="ECO:0000313" key="3">
    <source>
        <dbReference type="Proteomes" id="UP000076420"/>
    </source>
</evidence>
<gene>
    <name evidence="2" type="primary">106067879</name>
</gene>
<dbReference type="Proteomes" id="UP000076420">
    <property type="component" value="Unassembled WGS sequence"/>
</dbReference>
<dbReference type="VEuPathDB" id="VectorBase:BGLAX_048094"/>
<dbReference type="AlphaFoldDB" id="A0A2C9KKC3"/>
<dbReference type="Pfam" id="PF22838">
    <property type="entry name" value="COMMD8_HN"/>
    <property type="match status" value="1"/>
</dbReference>
<feature type="domain" description="COMM" evidence="1">
    <location>
        <begin position="118"/>
        <end position="186"/>
    </location>
</feature>
<dbReference type="STRING" id="6526.A0A2C9KKC3"/>
<proteinExistence type="predicted"/>
<dbReference type="Pfam" id="PF07258">
    <property type="entry name" value="COMM_domain"/>
    <property type="match status" value="1"/>
</dbReference>
<dbReference type="InterPro" id="IPR017920">
    <property type="entry name" value="COMM"/>
</dbReference>
<dbReference type="PANTHER" id="PTHR16231:SF0">
    <property type="entry name" value="COMM DOMAIN-CONTAINING PROTEIN 8"/>
    <property type="match status" value="1"/>
</dbReference>
<reference evidence="2" key="1">
    <citation type="submission" date="2020-05" db="UniProtKB">
        <authorList>
            <consortium name="EnsemblMetazoa"/>
        </authorList>
    </citation>
    <scope>IDENTIFICATION</scope>
    <source>
        <strain evidence="2">BB02</strain>
    </source>
</reference>
<dbReference type="InterPro" id="IPR055184">
    <property type="entry name" value="COMMD8_HN"/>
</dbReference>
<evidence type="ECO:0000259" key="1">
    <source>
        <dbReference type="PROSITE" id="PS51269"/>
    </source>
</evidence>
<dbReference type="PANTHER" id="PTHR16231">
    <property type="entry name" value="COMM DOMAIN-CONTAINING PROTEIN 4-8 FAMILY MEMBER"/>
    <property type="match status" value="1"/>
</dbReference>
<name>A0A2C9KKC3_BIOGL</name>
<dbReference type="OrthoDB" id="17646at2759"/>
<dbReference type="KEGG" id="bgt:106067879"/>
<dbReference type="EnsemblMetazoa" id="BGLB020656-RA">
    <property type="protein sequence ID" value="BGLB020656-PA"/>
    <property type="gene ID" value="BGLB020656"/>
</dbReference>
<sequence length="192" mass="21210">MMADLKGESALEDISKASIQDIENLCHLIANSICRDGAIDPGQFSSIWSLEKWWQIQTGLRSILKTAVGKNWANDQISNALGSLDDSYKKIICDVVSIHKEALRNKLIQDTTAVSHSVLADFDWKLKLTLASDKLASLQEPLLQLSMDVRQSNGKRKIVTVELDQSELSKLISSLESCSKSVQQLTTTAPQP</sequence>
<accession>A0A2C9KKC3</accession>
<organism evidence="2 3">
    <name type="scientific">Biomphalaria glabrata</name>
    <name type="common">Bloodfluke planorb</name>
    <name type="synonym">Freshwater snail</name>
    <dbReference type="NCBI Taxonomy" id="6526"/>
    <lineage>
        <taxon>Eukaryota</taxon>
        <taxon>Metazoa</taxon>
        <taxon>Spiralia</taxon>
        <taxon>Lophotrochozoa</taxon>
        <taxon>Mollusca</taxon>
        <taxon>Gastropoda</taxon>
        <taxon>Heterobranchia</taxon>
        <taxon>Euthyneura</taxon>
        <taxon>Panpulmonata</taxon>
        <taxon>Hygrophila</taxon>
        <taxon>Lymnaeoidea</taxon>
        <taxon>Planorbidae</taxon>
        <taxon>Biomphalaria</taxon>
    </lineage>
</organism>
<dbReference type="VEuPathDB" id="VectorBase:BGLB020656"/>
<protein>
    <recommendedName>
        <fullName evidence="1">COMM domain-containing protein</fullName>
    </recommendedName>
</protein>
<dbReference type="InterPro" id="IPR047155">
    <property type="entry name" value="COMMD4/6/7/8"/>
</dbReference>
<dbReference type="PROSITE" id="PS51269">
    <property type="entry name" value="COMM"/>
    <property type="match status" value="1"/>
</dbReference>